<keyword evidence="4" id="KW-1185">Reference proteome</keyword>
<organism evidence="3 4">
    <name type="scientific">Sesamum alatum</name>
    <dbReference type="NCBI Taxonomy" id="300844"/>
    <lineage>
        <taxon>Eukaryota</taxon>
        <taxon>Viridiplantae</taxon>
        <taxon>Streptophyta</taxon>
        <taxon>Embryophyta</taxon>
        <taxon>Tracheophyta</taxon>
        <taxon>Spermatophyta</taxon>
        <taxon>Magnoliopsida</taxon>
        <taxon>eudicotyledons</taxon>
        <taxon>Gunneridae</taxon>
        <taxon>Pentapetalae</taxon>
        <taxon>asterids</taxon>
        <taxon>lamiids</taxon>
        <taxon>Lamiales</taxon>
        <taxon>Pedaliaceae</taxon>
        <taxon>Sesamum</taxon>
    </lineage>
</organism>
<proteinExistence type="predicted"/>
<dbReference type="PANTHER" id="PTHR34188">
    <property type="entry name" value="OS01G0299500 PROTEIN"/>
    <property type="match status" value="1"/>
</dbReference>
<feature type="compositionally biased region" description="Polar residues" evidence="1">
    <location>
        <begin position="1"/>
        <end position="12"/>
    </location>
</feature>
<feature type="region of interest" description="Disordered" evidence="1">
    <location>
        <begin position="98"/>
        <end position="121"/>
    </location>
</feature>
<keyword evidence="2" id="KW-1133">Transmembrane helix</keyword>
<dbReference type="PANTHER" id="PTHR34188:SF5">
    <property type="entry name" value="OS05G0131900 PROTEIN"/>
    <property type="match status" value="1"/>
</dbReference>
<comment type="caution">
    <text evidence="3">The sequence shown here is derived from an EMBL/GenBank/DDBJ whole genome shotgun (WGS) entry which is preliminary data.</text>
</comment>
<reference evidence="3" key="2">
    <citation type="journal article" date="2024" name="Plant">
        <title>Genomic evolution and insights into agronomic trait innovations of Sesamum species.</title>
        <authorList>
            <person name="Miao H."/>
            <person name="Wang L."/>
            <person name="Qu L."/>
            <person name="Liu H."/>
            <person name="Sun Y."/>
            <person name="Le M."/>
            <person name="Wang Q."/>
            <person name="Wei S."/>
            <person name="Zheng Y."/>
            <person name="Lin W."/>
            <person name="Duan Y."/>
            <person name="Cao H."/>
            <person name="Xiong S."/>
            <person name="Wang X."/>
            <person name="Wei L."/>
            <person name="Li C."/>
            <person name="Ma Q."/>
            <person name="Ju M."/>
            <person name="Zhao R."/>
            <person name="Li G."/>
            <person name="Mu C."/>
            <person name="Tian Q."/>
            <person name="Mei H."/>
            <person name="Zhang T."/>
            <person name="Gao T."/>
            <person name="Zhang H."/>
        </authorList>
    </citation>
    <scope>NUCLEOTIDE SEQUENCE</scope>
    <source>
        <strain evidence="3">3651</strain>
    </source>
</reference>
<evidence type="ECO:0000256" key="1">
    <source>
        <dbReference type="SAM" id="MobiDB-lite"/>
    </source>
</evidence>
<name>A0AAE2CJJ5_9LAMI</name>
<gene>
    <name evidence="3" type="ORF">Salat_1645500</name>
</gene>
<dbReference type="Proteomes" id="UP001293254">
    <property type="component" value="Unassembled WGS sequence"/>
</dbReference>
<feature type="region of interest" description="Disordered" evidence="1">
    <location>
        <begin position="1"/>
        <end position="36"/>
    </location>
</feature>
<evidence type="ECO:0000313" key="4">
    <source>
        <dbReference type="Proteomes" id="UP001293254"/>
    </source>
</evidence>
<protein>
    <recommendedName>
        <fullName evidence="5">Transmembrane protein</fullName>
    </recommendedName>
</protein>
<evidence type="ECO:0000256" key="2">
    <source>
        <dbReference type="SAM" id="Phobius"/>
    </source>
</evidence>
<evidence type="ECO:0008006" key="5">
    <source>
        <dbReference type="Google" id="ProtNLM"/>
    </source>
</evidence>
<sequence>MDPVYSSASNSDLDIDLESGGTTSEEDTTKSLSCESSENLLSKIRSGFISSESLHESKKGVDSSSSYGKVRTSDEISATKEEQLQKFREEMINYVKTIDKERPKKHGSAKPPRPPKGPLLDASDMKLLKEISELNLKRKRMGRTRTLKKIKREKTSSLSSNLIAFLVTIIFFLVIIFQESEGSIVDSYLATRTTTYWLIDGRYLLHCLANNHLEVKPAFTLAAKPPRFKSVMPIATSHQLSKILRHSNNFSCMRNREGSNEKRALRGIIFLFFCKGRCFMYGFEVDLPRVGGELLM</sequence>
<keyword evidence="2" id="KW-0472">Membrane</keyword>
<keyword evidence="2" id="KW-0812">Transmembrane</keyword>
<accession>A0AAE2CJJ5</accession>
<feature type="region of interest" description="Disordered" evidence="1">
    <location>
        <begin position="52"/>
        <end position="75"/>
    </location>
</feature>
<feature type="transmembrane region" description="Helical" evidence="2">
    <location>
        <begin position="158"/>
        <end position="177"/>
    </location>
</feature>
<evidence type="ECO:0000313" key="3">
    <source>
        <dbReference type="EMBL" id="KAK4424521.1"/>
    </source>
</evidence>
<dbReference type="EMBL" id="JACGWO010000006">
    <property type="protein sequence ID" value="KAK4424521.1"/>
    <property type="molecule type" value="Genomic_DNA"/>
</dbReference>
<reference evidence="3" key="1">
    <citation type="submission" date="2020-06" db="EMBL/GenBank/DDBJ databases">
        <authorList>
            <person name="Li T."/>
            <person name="Hu X."/>
            <person name="Zhang T."/>
            <person name="Song X."/>
            <person name="Zhang H."/>
            <person name="Dai N."/>
            <person name="Sheng W."/>
            <person name="Hou X."/>
            <person name="Wei L."/>
        </authorList>
    </citation>
    <scope>NUCLEOTIDE SEQUENCE</scope>
    <source>
        <strain evidence="3">3651</strain>
        <tissue evidence="3">Leaf</tissue>
    </source>
</reference>
<dbReference type="AlphaFoldDB" id="A0AAE2CJJ5"/>